<reference evidence="6 7" key="1">
    <citation type="submission" date="2016-02" db="EMBL/GenBank/DDBJ databases">
        <title>Complete genome sequence and transcriptome regulation of the pentose utilising yeast Sugiyamaella lignohabitans.</title>
        <authorList>
            <person name="Bellasio M."/>
            <person name="Peymann A."/>
            <person name="Valli M."/>
            <person name="Sipitzky M."/>
            <person name="Graf A."/>
            <person name="Sauer M."/>
            <person name="Marx H."/>
            <person name="Mattanovich D."/>
        </authorList>
    </citation>
    <scope>NUCLEOTIDE SEQUENCE [LARGE SCALE GENOMIC DNA]</scope>
    <source>
        <strain evidence="6 7">CBS 10342</strain>
    </source>
</reference>
<dbReference type="FunFam" id="1.25.40.90:FF:000026">
    <property type="entry name" value="RNA binding protein Nrd1"/>
    <property type="match status" value="1"/>
</dbReference>
<dbReference type="PANTHER" id="PTHR23140">
    <property type="entry name" value="RNA PROCESSING PROTEIN LD23810P"/>
    <property type="match status" value="1"/>
</dbReference>
<keyword evidence="7" id="KW-1185">Reference proteome</keyword>
<proteinExistence type="predicted"/>
<evidence type="ECO:0000259" key="5">
    <source>
        <dbReference type="PROSITE" id="PS51391"/>
    </source>
</evidence>
<evidence type="ECO:0000313" key="6">
    <source>
        <dbReference type="EMBL" id="ANB13511.1"/>
    </source>
</evidence>
<feature type="region of interest" description="Disordered" evidence="3">
    <location>
        <begin position="460"/>
        <end position="553"/>
    </location>
</feature>
<feature type="compositionally biased region" description="Polar residues" evidence="3">
    <location>
        <begin position="464"/>
        <end position="473"/>
    </location>
</feature>
<feature type="compositionally biased region" description="Low complexity" evidence="3">
    <location>
        <begin position="163"/>
        <end position="176"/>
    </location>
</feature>
<dbReference type="PANTHER" id="PTHR23140:SF4">
    <property type="entry name" value="PROTEIN CBR-NRD-1"/>
    <property type="match status" value="1"/>
</dbReference>
<dbReference type="InterPro" id="IPR006569">
    <property type="entry name" value="CID_dom"/>
</dbReference>
<feature type="domain" description="RRM" evidence="4">
    <location>
        <begin position="333"/>
        <end position="396"/>
    </location>
</feature>
<dbReference type="Proteomes" id="UP000189580">
    <property type="component" value="Chromosome a"/>
</dbReference>
<name>A0A167E0P1_9ASCO</name>
<dbReference type="AlphaFoldDB" id="A0A167E0P1"/>
<evidence type="ECO:0000256" key="1">
    <source>
        <dbReference type="ARBA" id="ARBA00022884"/>
    </source>
</evidence>
<feature type="region of interest" description="Disordered" evidence="3">
    <location>
        <begin position="571"/>
        <end position="630"/>
    </location>
</feature>
<feature type="compositionally biased region" description="Low complexity" evidence="3">
    <location>
        <begin position="231"/>
        <end position="247"/>
    </location>
</feature>
<dbReference type="InterPro" id="IPR012677">
    <property type="entry name" value="Nucleotide-bd_a/b_plait_sf"/>
</dbReference>
<organism evidence="6 7">
    <name type="scientific">Sugiyamaella lignohabitans</name>
    <dbReference type="NCBI Taxonomy" id="796027"/>
    <lineage>
        <taxon>Eukaryota</taxon>
        <taxon>Fungi</taxon>
        <taxon>Dikarya</taxon>
        <taxon>Ascomycota</taxon>
        <taxon>Saccharomycotina</taxon>
        <taxon>Dipodascomycetes</taxon>
        <taxon>Dipodascales</taxon>
        <taxon>Trichomonascaceae</taxon>
        <taxon>Sugiyamaella</taxon>
    </lineage>
</organism>
<dbReference type="EMBL" id="CP014501">
    <property type="protein sequence ID" value="ANB13511.1"/>
    <property type="molecule type" value="Genomic_DNA"/>
</dbReference>
<feature type="region of interest" description="Disordered" evidence="3">
    <location>
        <begin position="228"/>
        <end position="247"/>
    </location>
</feature>
<evidence type="ECO:0000313" key="7">
    <source>
        <dbReference type="Proteomes" id="UP000189580"/>
    </source>
</evidence>
<evidence type="ECO:0000259" key="4">
    <source>
        <dbReference type="PROSITE" id="PS50102"/>
    </source>
</evidence>
<feature type="region of interest" description="Disordered" evidence="3">
    <location>
        <begin position="153"/>
        <end position="176"/>
    </location>
</feature>
<dbReference type="InterPro" id="IPR000504">
    <property type="entry name" value="RRM_dom"/>
</dbReference>
<dbReference type="PROSITE" id="PS51391">
    <property type="entry name" value="CID"/>
    <property type="match status" value="1"/>
</dbReference>
<dbReference type="Gene3D" id="3.30.70.330">
    <property type="match status" value="1"/>
</dbReference>
<feature type="compositionally biased region" description="Polar residues" evidence="3">
    <location>
        <begin position="591"/>
        <end position="602"/>
    </location>
</feature>
<dbReference type="KEGG" id="slb:AWJ20_1805"/>
<feature type="domain" description="CID" evidence="5">
    <location>
        <begin position="1"/>
        <end position="153"/>
    </location>
</feature>
<feature type="region of interest" description="Disordered" evidence="3">
    <location>
        <begin position="255"/>
        <end position="323"/>
    </location>
</feature>
<feature type="compositionally biased region" description="Basic and acidic residues" evidence="3">
    <location>
        <begin position="474"/>
        <end position="528"/>
    </location>
</feature>
<evidence type="ECO:0000256" key="2">
    <source>
        <dbReference type="PROSITE-ProRule" id="PRU00176"/>
    </source>
</evidence>
<evidence type="ECO:0000256" key="3">
    <source>
        <dbReference type="SAM" id="MobiDB-lite"/>
    </source>
</evidence>
<dbReference type="InterPro" id="IPR035979">
    <property type="entry name" value="RBD_domain_sf"/>
</dbReference>
<dbReference type="InterPro" id="IPR008942">
    <property type="entry name" value="ENTH_VHS"/>
</dbReference>
<dbReference type="GeneID" id="30033648"/>
<dbReference type="InterPro" id="IPR048892">
    <property type="entry name" value="Nrd1_Seb1_dom2"/>
</dbReference>
<dbReference type="GO" id="GO:0003723">
    <property type="term" value="F:RNA binding"/>
    <property type="evidence" value="ECO:0007669"/>
    <property type="project" value="UniProtKB-UniRule"/>
</dbReference>
<dbReference type="RefSeq" id="XP_018735988.1">
    <property type="nucleotide sequence ID" value="XM_018878713.1"/>
</dbReference>
<protein>
    <submittedName>
        <fullName evidence="6">Nrd1 complex RNA-binding subunit</fullName>
    </submittedName>
</protein>
<feature type="compositionally biased region" description="Low complexity" evidence="3">
    <location>
        <begin position="620"/>
        <end position="630"/>
    </location>
</feature>
<dbReference type="SMART" id="SM00582">
    <property type="entry name" value="RPR"/>
    <property type="match status" value="1"/>
</dbReference>
<dbReference type="Gene3D" id="1.25.40.90">
    <property type="match status" value="1"/>
</dbReference>
<dbReference type="SUPFAM" id="SSF54928">
    <property type="entry name" value="RNA-binding domain, RBD"/>
    <property type="match status" value="1"/>
</dbReference>
<dbReference type="Pfam" id="PF21380">
    <property type="entry name" value="Nrd1-Seb1_dom2"/>
    <property type="match status" value="1"/>
</dbReference>
<feature type="compositionally biased region" description="Low complexity" evidence="3">
    <location>
        <begin position="302"/>
        <end position="312"/>
    </location>
</feature>
<dbReference type="Pfam" id="PF00076">
    <property type="entry name" value="RRM_1"/>
    <property type="match status" value="1"/>
</dbReference>
<dbReference type="GO" id="GO:0005634">
    <property type="term" value="C:nucleus"/>
    <property type="evidence" value="ECO:0007669"/>
    <property type="project" value="TreeGrafter"/>
</dbReference>
<dbReference type="SMART" id="SM00360">
    <property type="entry name" value="RRM"/>
    <property type="match status" value="1"/>
</dbReference>
<keyword evidence="1 2" id="KW-0694">RNA-binding</keyword>
<dbReference type="SUPFAM" id="SSF48464">
    <property type="entry name" value="ENTH/VHS domain"/>
    <property type="match status" value="1"/>
</dbReference>
<gene>
    <name evidence="6" type="primary">NRD1</name>
    <name evidence="6" type="ORF">AWJ20_1805</name>
</gene>
<dbReference type="CDD" id="cd16984">
    <property type="entry name" value="CID_Nrd1_like"/>
    <property type="match status" value="1"/>
</dbReference>
<accession>A0A167E0P1</accession>
<sequence length="630" mass="68791">MSTEEFSQTLESLLAVKPPGVSGSKIRKLTQLAIGSVQSESVIVQKLYTHFKKTPVANKLGVLYVVDAIVRGLYDEAKKADQNLVSDAPEGTFAGGVAHIAFIIDGLIDDFVDSHQPVEIIEKALKVLSIWEKGGTFPPPLVKKMREKMERELRNQKESDGIPLLSTTPPGSPPAHAIAAAESYAEASKKFSVNPTVTTLPSAANSTIPSAKPDTASILQALANIAKQKQSSSGSSPNLNSGSIPNIFPLPSSSGSASYTPASVAGNSWEPTRSDRSRYNDQESHRRASRSRSPATRDSRSRSPAISSNSPNMPSKFKIDQSLPPGHVRVFSRTLFLGGLLPNVTEMEVSDTFNQFAKIQSIIFSQEKRHAFLKFFNRDDAATAKAKVDELNSKGRSSLRPRWGAGFGPRDCCDFPTGVSVIPLNRLSDSDLRWAATASNGGTGGYPLKEFMCIEEPDIAIGSGNRSQNNDSRAGNRDFDRERYRDRDHHRTESWEERRDNRGSFRDRRNSRDGLRDRGGREERDTRSIRGPGVPSVPYRSQVDPIQGELPSMANMPPGFQELLSSMSAQQQQGGPIPFPPFPFPMGSAPSGAQSLQGSNRGPQPGLNGLPFTMTPEMAQFLQQQKQNQK</sequence>
<dbReference type="Pfam" id="PF04818">
    <property type="entry name" value="CID"/>
    <property type="match status" value="1"/>
</dbReference>
<feature type="compositionally biased region" description="Basic and acidic residues" evidence="3">
    <location>
        <begin position="272"/>
        <end position="286"/>
    </location>
</feature>
<dbReference type="InterPro" id="IPR051485">
    <property type="entry name" value="SR-CTD_assoc_factor"/>
</dbReference>
<dbReference type="OrthoDB" id="79367at2759"/>
<dbReference type="PROSITE" id="PS50102">
    <property type="entry name" value="RRM"/>
    <property type="match status" value="1"/>
</dbReference>